<evidence type="ECO:0008006" key="3">
    <source>
        <dbReference type="Google" id="ProtNLM"/>
    </source>
</evidence>
<reference evidence="1 2" key="1">
    <citation type="journal article" date="2013" name="Int. J. Syst. Evol. Microbiol.">
        <title>Kordia antarctica sp. nov., isolated from Antarctic seawater.</title>
        <authorList>
            <person name="Baek K."/>
            <person name="Choi A."/>
            <person name="Kang I."/>
            <person name="Lee K."/>
            <person name="Cho J.C."/>
        </authorList>
    </citation>
    <scope>NUCLEOTIDE SEQUENCE [LARGE SCALE GENOMIC DNA]</scope>
    <source>
        <strain evidence="1 2">IMCC3317</strain>
    </source>
</reference>
<dbReference type="AlphaFoldDB" id="A0A7L4ZGG9"/>
<gene>
    <name evidence="1" type="ORF">IMCC3317_06920</name>
</gene>
<dbReference type="OrthoDB" id="978691at2"/>
<dbReference type="Proteomes" id="UP000464657">
    <property type="component" value="Chromosome"/>
</dbReference>
<evidence type="ECO:0000313" key="1">
    <source>
        <dbReference type="EMBL" id="QHI35346.1"/>
    </source>
</evidence>
<dbReference type="EMBL" id="CP019288">
    <property type="protein sequence ID" value="QHI35346.1"/>
    <property type="molecule type" value="Genomic_DNA"/>
</dbReference>
<evidence type="ECO:0000313" key="2">
    <source>
        <dbReference type="Proteomes" id="UP000464657"/>
    </source>
</evidence>
<accession>A0A7L4ZGG9</accession>
<proteinExistence type="predicted"/>
<organism evidence="1 2">
    <name type="scientific">Kordia antarctica</name>
    <dbReference type="NCBI Taxonomy" id="1218801"/>
    <lineage>
        <taxon>Bacteria</taxon>
        <taxon>Pseudomonadati</taxon>
        <taxon>Bacteroidota</taxon>
        <taxon>Flavobacteriia</taxon>
        <taxon>Flavobacteriales</taxon>
        <taxon>Flavobacteriaceae</taxon>
        <taxon>Kordia</taxon>
    </lineage>
</organism>
<protein>
    <recommendedName>
        <fullName evidence="3">ABC transporter ATPase</fullName>
    </recommendedName>
</protein>
<sequence length="161" mass="18614">MLVEFNTISEEAKVWIYQANRSFSETELEEIKAKLADFITQWTAHGSDLQASFEIKYKRFIIIAVDQDTQAATGCSIDASVRFIQQLEKDYNVDLMDKMNVSYKQGEYIAYKDLKDFRKMAKDNAVTGKTIVFNNLVTTKADFLENWEVPASESWHGRFLN</sequence>
<name>A0A7L4ZGG9_9FLAO</name>
<dbReference type="RefSeq" id="WP_160128093.1">
    <property type="nucleotide sequence ID" value="NZ_CP019288.1"/>
</dbReference>
<keyword evidence="2" id="KW-1185">Reference proteome</keyword>
<dbReference type="KEGG" id="kan:IMCC3317_06920"/>